<dbReference type="SUPFAM" id="SSF57850">
    <property type="entry name" value="RING/U-box"/>
    <property type="match status" value="1"/>
</dbReference>
<keyword evidence="5" id="KW-1185">Reference proteome</keyword>
<dbReference type="PROSITE" id="PS51698">
    <property type="entry name" value="U_BOX"/>
    <property type="match status" value="1"/>
</dbReference>
<feature type="domain" description="U-box" evidence="2">
    <location>
        <begin position="241"/>
        <end position="314"/>
    </location>
</feature>
<dbReference type="SMART" id="SM00504">
    <property type="entry name" value="Ubox"/>
    <property type="match status" value="1"/>
</dbReference>
<evidence type="ECO:0000256" key="1">
    <source>
        <dbReference type="SAM" id="MobiDB-lite"/>
    </source>
</evidence>
<dbReference type="AlphaFoldDB" id="A0A383WI64"/>
<evidence type="ECO:0000313" key="5">
    <source>
        <dbReference type="Proteomes" id="UP000256970"/>
    </source>
</evidence>
<name>A0A383WI64_TETOB</name>
<dbReference type="GO" id="GO:0016567">
    <property type="term" value="P:protein ubiquitination"/>
    <property type="evidence" value="ECO:0007669"/>
    <property type="project" value="UniProtKB-UniPathway"/>
</dbReference>
<reference evidence="4 5" key="1">
    <citation type="submission" date="2016-10" db="EMBL/GenBank/DDBJ databases">
        <authorList>
            <person name="Cai Z."/>
        </authorList>
    </citation>
    <scope>NUCLEOTIDE SEQUENCE [LARGE SCALE GENOMIC DNA]</scope>
</reference>
<sequence>MSGSECPSIADNLALTIASSGSRGPRLPVPVLAAAAYSTAGRGLLKRGLKAWGLSASSNWGVSAAVLAAGAVNVAVLGYIAHKLYRNCVVQLETYQQLKSSHERCWQLATQGAEAAGEVPADLGEPDEHGVYTHSGATGTIYFRQCQHCGSGGISSWEFSTDRAFWIPACHADSLWYAPDGSPSSADKLLIQRLEVEAQLTARQGRCASASCGGAAELPPLDLPAAAAAAGDGVGGVALSQVPPAFLCPISMQIMTQPVVTPSGGSFNRPALMEWIRQHHTDPVSGAPLRSDQVFPNLAMRDMIHEWASSTSNDTAALRGRGQRRGRAAAVDSASSSRASSPFKGGRDALYTV</sequence>
<dbReference type="EMBL" id="FNXT01000191">
    <property type="protein sequence ID" value="SZX62009.1"/>
    <property type="molecule type" value="Genomic_DNA"/>
</dbReference>
<dbReference type="PANTHER" id="PTHR46573:SF1">
    <property type="entry name" value="WD REPEAT, SAM AND U-BOX DOMAIN-CONTAINING PROTEIN 1"/>
    <property type="match status" value="1"/>
</dbReference>
<organism evidence="4 5">
    <name type="scientific">Tetradesmus obliquus</name>
    <name type="common">Green alga</name>
    <name type="synonym">Acutodesmus obliquus</name>
    <dbReference type="NCBI Taxonomy" id="3088"/>
    <lineage>
        <taxon>Eukaryota</taxon>
        <taxon>Viridiplantae</taxon>
        <taxon>Chlorophyta</taxon>
        <taxon>core chlorophytes</taxon>
        <taxon>Chlorophyceae</taxon>
        <taxon>CS clade</taxon>
        <taxon>Sphaeropleales</taxon>
        <taxon>Scenedesmaceae</taxon>
        <taxon>Tetradesmus</taxon>
    </lineage>
</organism>
<proteinExistence type="predicted"/>
<dbReference type="Pfam" id="PF04564">
    <property type="entry name" value="U-box"/>
    <property type="match status" value="1"/>
</dbReference>
<protein>
    <recommendedName>
        <fullName evidence="2">U-box domain-containing protein</fullName>
    </recommendedName>
</protein>
<feature type="compositionally biased region" description="Low complexity" evidence="1">
    <location>
        <begin position="328"/>
        <end position="341"/>
    </location>
</feature>
<dbReference type="GO" id="GO:0004842">
    <property type="term" value="F:ubiquitin-protein transferase activity"/>
    <property type="evidence" value="ECO:0007669"/>
    <property type="project" value="InterPro"/>
</dbReference>
<dbReference type="InterPro" id="IPR003613">
    <property type="entry name" value="Ubox_domain"/>
</dbReference>
<dbReference type="Gene3D" id="3.30.40.10">
    <property type="entry name" value="Zinc/RING finger domain, C3HC4 (zinc finger)"/>
    <property type="match status" value="1"/>
</dbReference>
<accession>A0A383WI64</accession>
<evidence type="ECO:0000313" key="3">
    <source>
        <dbReference type="EMBL" id="SZX62009.1"/>
    </source>
</evidence>
<dbReference type="InterPro" id="IPR013083">
    <property type="entry name" value="Znf_RING/FYVE/PHD"/>
</dbReference>
<gene>
    <name evidence="4" type="ORF">BQ4739_LOCUS16832</name>
    <name evidence="3" type="ORF">BQ4739_LOCUS2555</name>
</gene>
<dbReference type="UniPathway" id="UPA00143"/>
<dbReference type="EMBL" id="FNXT01001258">
    <property type="protein sequence ID" value="SZX76446.1"/>
    <property type="molecule type" value="Genomic_DNA"/>
</dbReference>
<dbReference type="InterPro" id="IPR052085">
    <property type="entry name" value="WD-SAM-U-box"/>
</dbReference>
<evidence type="ECO:0000313" key="4">
    <source>
        <dbReference type="EMBL" id="SZX76446.1"/>
    </source>
</evidence>
<dbReference type="Proteomes" id="UP000256970">
    <property type="component" value="Unassembled WGS sequence"/>
</dbReference>
<dbReference type="STRING" id="3088.A0A383WI64"/>
<dbReference type="PANTHER" id="PTHR46573">
    <property type="entry name" value="WD REPEAT, SAM AND U-BOX DOMAIN-CONTAINING PROTEIN 1"/>
    <property type="match status" value="1"/>
</dbReference>
<evidence type="ECO:0000259" key="2">
    <source>
        <dbReference type="PROSITE" id="PS51698"/>
    </source>
</evidence>
<feature type="region of interest" description="Disordered" evidence="1">
    <location>
        <begin position="313"/>
        <end position="353"/>
    </location>
</feature>